<keyword evidence="2" id="KW-1185">Reference proteome</keyword>
<dbReference type="Proteomes" id="UP001597542">
    <property type="component" value="Unassembled WGS sequence"/>
</dbReference>
<comment type="caution">
    <text evidence="1">The sequence shown here is derived from an EMBL/GenBank/DDBJ whole genome shotgun (WGS) entry which is preliminary data.</text>
</comment>
<sequence>MAFSPDGQSLWTSPTPPDLYDRSDVIDLSTGAISPARTRDCGIVAHPAGGLIATMQSDQGASLVLFSRPGDRLWFLDRP</sequence>
<name>A0ABW5HQA0_9PSEU</name>
<evidence type="ECO:0000313" key="2">
    <source>
        <dbReference type="Proteomes" id="UP001597542"/>
    </source>
</evidence>
<protein>
    <submittedName>
        <fullName evidence="1">Uncharacterized protein</fullName>
    </submittedName>
</protein>
<reference evidence="2" key="1">
    <citation type="journal article" date="2019" name="Int. J. Syst. Evol. Microbiol.">
        <title>The Global Catalogue of Microorganisms (GCM) 10K type strain sequencing project: providing services to taxonomists for standard genome sequencing and annotation.</title>
        <authorList>
            <consortium name="The Broad Institute Genomics Platform"/>
            <consortium name="The Broad Institute Genome Sequencing Center for Infectious Disease"/>
            <person name="Wu L."/>
            <person name="Ma J."/>
        </authorList>
    </citation>
    <scope>NUCLEOTIDE SEQUENCE [LARGE SCALE GENOMIC DNA]</scope>
    <source>
        <strain evidence="2">CGMCC 4.7638</strain>
    </source>
</reference>
<gene>
    <name evidence="1" type="ORF">ACFSUT_02695</name>
</gene>
<accession>A0ABW5HQA0</accession>
<dbReference type="EMBL" id="JBHUKQ010000002">
    <property type="protein sequence ID" value="MFD2479169.1"/>
    <property type="molecule type" value="Genomic_DNA"/>
</dbReference>
<organism evidence="1 2">
    <name type="scientific">Amycolatopsis albidoflavus</name>
    <dbReference type="NCBI Taxonomy" id="102226"/>
    <lineage>
        <taxon>Bacteria</taxon>
        <taxon>Bacillati</taxon>
        <taxon>Actinomycetota</taxon>
        <taxon>Actinomycetes</taxon>
        <taxon>Pseudonocardiales</taxon>
        <taxon>Pseudonocardiaceae</taxon>
        <taxon>Amycolatopsis</taxon>
    </lineage>
</organism>
<dbReference type="RefSeq" id="WP_344280373.1">
    <property type="nucleotide sequence ID" value="NZ_BAAAHV010000017.1"/>
</dbReference>
<proteinExistence type="predicted"/>
<evidence type="ECO:0000313" key="1">
    <source>
        <dbReference type="EMBL" id="MFD2479169.1"/>
    </source>
</evidence>